<evidence type="ECO:0000313" key="2">
    <source>
        <dbReference type="EMBL" id="ALP94904.1"/>
    </source>
</evidence>
<sequence>MIRHMIFWNLAEENADRVETERFLKETFAAMVGAVPGLRAAHIGFDQWLGTHGVGLSCDLDSMEALAAYQDYPPHVAFKRWAKVHLKDRCCVDLEVAE</sequence>
<dbReference type="KEGG" id="ibu:IB211_02513"/>
<dbReference type="Proteomes" id="UP000064844">
    <property type="component" value="Chromosome"/>
</dbReference>
<feature type="domain" description="Stress-response A/B barrel" evidence="1">
    <location>
        <begin position="2"/>
        <end position="94"/>
    </location>
</feature>
<proteinExistence type="predicted"/>
<dbReference type="Gene3D" id="3.30.70.100">
    <property type="match status" value="1"/>
</dbReference>
<dbReference type="RefSeq" id="WP_058118224.1">
    <property type="nucleotide sequence ID" value="NZ_CP011307.1"/>
</dbReference>
<dbReference type="EMBL" id="CP011307">
    <property type="protein sequence ID" value="ALP94904.1"/>
    <property type="molecule type" value="Genomic_DNA"/>
</dbReference>
<keyword evidence="3" id="KW-1185">Reference proteome</keyword>
<reference evidence="2 3" key="1">
    <citation type="journal article" date="2015" name="Nat. Commun.">
        <title>Production of butyrate from lysine and the Amadori product fructoselysine by a human gut commensal.</title>
        <authorList>
            <person name="Bui T.P."/>
            <person name="Ritari J."/>
            <person name="Boeren S."/>
            <person name="de Waard P."/>
            <person name="Plugge C.M."/>
            <person name="de Vos W.M."/>
        </authorList>
    </citation>
    <scope>NUCLEOTIDE SEQUENCE [LARGE SCALE GENOMIC DNA]</scope>
    <source>
        <strain evidence="2 3">AF211</strain>
    </source>
</reference>
<dbReference type="SUPFAM" id="SSF54909">
    <property type="entry name" value="Dimeric alpha+beta barrel"/>
    <property type="match status" value="1"/>
</dbReference>
<dbReference type="PROSITE" id="PS51502">
    <property type="entry name" value="S_R_A_B_BARREL"/>
    <property type="match status" value="1"/>
</dbReference>
<dbReference type="STRING" id="1297617.IB211_02513"/>
<protein>
    <recommendedName>
        <fullName evidence="1">Stress-response A/B barrel domain-containing protein</fullName>
    </recommendedName>
</protein>
<dbReference type="AlphaFoldDB" id="A0A0S2W6B1"/>
<accession>A0A0S2W6B1</accession>
<dbReference type="Pfam" id="PF07876">
    <property type="entry name" value="Dabb"/>
    <property type="match status" value="1"/>
</dbReference>
<dbReference type="SMART" id="SM00886">
    <property type="entry name" value="Dabb"/>
    <property type="match status" value="1"/>
</dbReference>
<organism evidence="2 3">
    <name type="scientific">Intestinimonas butyriciproducens</name>
    <dbReference type="NCBI Taxonomy" id="1297617"/>
    <lineage>
        <taxon>Bacteria</taxon>
        <taxon>Bacillati</taxon>
        <taxon>Bacillota</taxon>
        <taxon>Clostridia</taxon>
        <taxon>Eubacteriales</taxon>
        <taxon>Intestinimonas</taxon>
    </lineage>
</organism>
<reference evidence="3" key="2">
    <citation type="submission" date="2015-04" db="EMBL/GenBank/DDBJ databases">
        <title>A butyrogenic pathway from the amino acid lysine in a human gut commensal.</title>
        <authorList>
            <person name="de Vos W.M."/>
            <person name="Bui N.T.P."/>
            <person name="Plugge C.M."/>
            <person name="Ritari J."/>
        </authorList>
    </citation>
    <scope>NUCLEOTIDE SEQUENCE [LARGE SCALE GENOMIC DNA]</scope>
    <source>
        <strain evidence="3">AF211</strain>
    </source>
</reference>
<name>A0A0S2W6B1_9FIRM</name>
<evidence type="ECO:0000313" key="3">
    <source>
        <dbReference type="Proteomes" id="UP000064844"/>
    </source>
</evidence>
<evidence type="ECO:0000259" key="1">
    <source>
        <dbReference type="PROSITE" id="PS51502"/>
    </source>
</evidence>
<gene>
    <name evidence="2" type="ORF">IB211_02513</name>
</gene>
<dbReference type="InterPro" id="IPR011008">
    <property type="entry name" value="Dimeric_a/b-barrel"/>
</dbReference>
<dbReference type="InterPro" id="IPR013097">
    <property type="entry name" value="Dabb"/>
</dbReference>